<evidence type="ECO:0000313" key="4">
    <source>
        <dbReference type="Proteomes" id="UP001144612"/>
    </source>
</evidence>
<dbReference type="RefSeq" id="WP_268061244.1">
    <property type="nucleotide sequence ID" value="NZ_JAPQFJ010000008.1"/>
</dbReference>
<evidence type="ECO:0000256" key="1">
    <source>
        <dbReference type="ARBA" id="ARBA00023125"/>
    </source>
</evidence>
<dbReference type="CDD" id="cd00093">
    <property type="entry name" value="HTH_XRE"/>
    <property type="match status" value="1"/>
</dbReference>
<dbReference type="InterPro" id="IPR001387">
    <property type="entry name" value="Cro/C1-type_HTH"/>
</dbReference>
<dbReference type="PANTHER" id="PTHR46797">
    <property type="entry name" value="HTH-TYPE TRANSCRIPTIONAL REGULATOR"/>
    <property type="match status" value="1"/>
</dbReference>
<dbReference type="InterPro" id="IPR050807">
    <property type="entry name" value="TransReg_Diox_bact_type"/>
</dbReference>
<protein>
    <submittedName>
        <fullName evidence="3">Helix-turn-helix transcriptional regulator</fullName>
    </submittedName>
</protein>
<dbReference type="Pfam" id="PF01381">
    <property type="entry name" value="HTH_3"/>
    <property type="match status" value="1"/>
</dbReference>
<feature type="domain" description="HTH cro/C1-type" evidence="2">
    <location>
        <begin position="7"/>
        <end position="61"/>
    </location>
</feature>
<evidence type="ECO:0000259" key="2">
    <source>
        <dbReference type="PROSITE" id="PS50943"/>
    </source>
</evidence>
<organism evidence="3 4">
    <name type="scientific">Clostridium brassicae</name>
    <dbReference type="NCBI Taxonomy" id="2999072"/>
    <lineage>
        <taxon>Bacteria</taxon>
        <taxon>Bacillati</taxon>
        <taxon>Bacillota</taxon>
        <taxon>Clostridia</taxon>
        <taxon>Eubacteriales</taxon>
        <taxon>Clostridiaceae</taxon>
        <taxon>Clostridium</taxon>
    </lineage>
</organism>
<dbReference type="Proteomes" id="UP001144612">
    <property type="component" value="Unassembled WGS sequence"/>
</dbReference>
<accession>A0ABT4D943</accession>
<dbReference type="SMART" id="SM00530">
    <property type="entry name" value="HTH_XRE"/>
    <property type="match status" value="1"/>
</dbReference>
<dbReference type="EMBL" id="JAPQFJ010000008">
    <property type="protein sequence ID" value="MCY6958829.1"/>
    <property type="molecule type" value="Genomic_DNA"/>
</dbReference>
<sequence>MSIGENIKTVRKDQGLTQKELAQKANISRSYLADIENGRYNPSIEVLQSIASSLGISAQKFFKDNLTENDNIDQLEDDLKLILSKIKKISKSDREKLLKMIDIFEEETHK</sequence>
<keyword evidence="4" id="KW-1185">Reference proteome</keyword>
<dbReference type="SUPFAM" id="SSF47413">
    <property type="entry name" value="lambda repressor-like DNA-binding domains"/>
    <property type="match status" value="1"/>
</dbReference>
<name>A0ABT4D943_9CLOT</name>
<dbReference type="PANTHER" id="PTHR46797:SF1">
    <property type="entry name" value="METHYLPHOSPHONATE SYNTHASE"/>
    <property type="match status" value="1"/>
</dbReference>
<proteinExistence type="predicted"/>
<keyword evidence="1" id="KW-0238">DNA-binding</keyword>
<comment type="caution">
    <text evidence="3">The sequence shown here is derived from an EMBL/GenBank/DDBJ whole genome shotgun (WGS) entry which is preliminary data.</text>
</comment>
<reference evidence="3" key="1">
    <citation type="submission" date="2022-12" db="EMBL/GenBank/DDBJ databases">
        <title>Clostridium sp. nov., isolated from industrial wastewater.</title>
        <authorList>
            <person name="Jiayan W."/>
        </authorList>
    </citation>
    <scope>NUCLEOTIDE SEQUENCE</scope>
    <source>
        <strain evidence="3">ZC22-4</strain>
    </source>
</reference>
<gene>
    <name evidence="3" type="ORF">OW729_09465</name>
</gene>
<dbReference type="Gene3D" id="1.10.260.40">
    <property type="entry name" value="lambda repressor-like DNA-binding domains"/>
    <property type="match status" value="1"/>
</dbReference>
<evidence type="ECO:0000313" key="3">
    <source>
        <dbReference type="EMBL" id="MCY6958829.1"/>
    </source>
</evidence>
<dbReference type="PROSITE" id="PS50943">
    <property type="entry name" value="HTH_CROC1"/>
    <property type="match status" value="1"/>
</dbReference>
<dbReference type="InterPro" id="IPR010982">
    <property type="entry name" value="Lambda_DNA-bd_dom_sf"/>
</dbReference>